<comment type="caution">
    <text evidence="1">The sequence shown here is derived from an EMBL/GenBank/DDBJ whole genome shotgun (WGS) entry which is preliminary data.</text>
</comment>
<dbReference type="STRING" id="485913.Krac_4301"/>
<name>D6TSE6_KTERA</name>
<dbReference type="InParanoid" id="D6TSE6"/>
<dbReference type="Proteomes" id="UP000004508">
    <property type="component" value="Unassembled WGS sequence"/>
</dbReference>
<reference evidence="1 2" key="1">
    <citation type="journal article" date="2011" name="Stand. Genomic Sci.">
        <title>Non-contiguous finished genome sequence and contextual data of the filamentous soil bacterium Ktedonobacter racemifer type strain (SOSP1-21).</title>
        <authorList>
            <person name="Chang Y.J."/>
            <person name="Land M."/>
            <person name="Hauser L."/>
            <person name="Chertkov O."/>
            <person name="Del Rio T.G."/>
            <person name="Nolan M."/>
            <person name="Copeland A."/>
            <person name="Tice H."/>
            <person name="Cheng J.F."/>
            <person name="Lucas S."/>
            <person name="Han C."/>
            <person name="Goodwin L."/>
            <person name="Pitluck S."/>
            <person name="Ivanova N."/>
            <person name="Ovchinikova G."/>
            <person name="Pati A."/>
            <person name="Chen A."/>
            <person name="Palaniappan K."/>
            <person name="Mavromatis K."/>
            <person name="Liolios K."/>
            <person name="Brettin T."/>
            <person name="Fiebig A."/>
            <person name="Rohde M."/>
            <person name="Abt B."/>
            <person name="Goker M."/>
            <person name="Detter J.C."/>
            <person name="Woyke T."/>
            <person name="Bristow J."/>
            <person name="Eisen J.A."/>
            <person name="Markowitz V."/>
            <person name="Hugenholtz P."/>
            <person name="Kyrpides N.C."/>
            <person name="Klenk H.P."/>
            <person name="Lapidus A."/>
        </authorList>
    </citation>
    <scope>NUCLEOTIDE SEQUENCE [LARGE SCALE GENOMIC DNA]</scope>
    <source>
        <strain evidence="2">DSM 44963</strain>
    </source>
</reference>
<dbReference type="AlphaFoldDB" id="D6TSE6"/>
<accession>D6TSE6</accession>
<gene>
    <name evidence="1" type="ORF">Krac_4301</name>
</gene>
<keyword evidence="2" id="KW-1185">Reference proteome</keyword>
<sequence>MRERNLQSLQGVYRMESAFPRYIRISAHFSRRLLTLRIWHNPGEVSL</sequence>
<evidence type="ECO:0000313" key="2">
    <source>
        <dbReference type="Proteomes" id="UP000004508"/>
    </source>
</evidence>
<evidence type="ECO:0000313" key="1">
    <source>
        <dbReference type="EMBL" id="EFH83347.1"/>
    </source>
</evidence>
<proteinExistence type="predicted"/>
<organism evidence="1 2">
    <name type="scientific">Ktedonobacter racemifer DSM 44963</name>
    <dbReference type="NCBI Taxonomy" id="485913"/>
    <lineage>
        <taxon>Bacteria</taxon>
        <taxon>Bacillati</taxon>
        <taxon>Chloroflexota</taxon>
        <taxon>Ktedonobacteria</taxon>
        <taxon>Ktedonobacterales</taxon>
        <taxon>Ktedonobacteraceae</taxon>
        <taxon>Ktedonobacter</taxon>
    </lineage>
</organism>
<protein>
    <submittedName>
        <fullName evidence="1">Uncharacterized protein</fullName>
    </submittedName>
</protein>
<dbReference type="EMBL" id="ADVG01000003">
    <property type="protein sequence ID" value="EFH83347.1"/>
    <property type="molecule type" value="Genomic_DNA"/>
</dbReference>